<dbReference type="PANTHER" id="PTHR21393">
    <property type="entry name" value="MITOCHONDRIAL 28S RIBOSOMAL PROTEIN S27"/>
    <property type="match status" value="1"/>
</dbReference>
<evidence type="ECO:0000313" key="5">
    <source>
        <dbReference type="Proteomes" id="UP001153636"/>
    </source>
</evidence>
<feature type="coiled-coil region" evidence="2">
    <location>
        <begin position="357"/>
        <end position="384"/>
    </location>
</feature>
<reference evidence="4" key="1">
    <citation type="submission" date="2022-01" db="EMBL/GenBank/DDBJ databases">
        <authorList>
            <person name="King R."/>
        </authorList>
    </citation>
    <scope>NUCLEOTIDE SEQUENCE</scope>
</reference>
<organism evidence="4 5">
    <name type="scientific">Psylliodes chrysocephalus</name>
    <dbReference type="NCBI Taxonomy" id="3402493"/>
    <lineage>
        <taxon>Eukaryota</taxon>
        <taxon>Metazoa</taxon>
        <taxon>Ecdysozoa</taxon>
        <taxon>Arthropoda</taxon>
        <taxon>Hexapoda</taxon>
        <taxon>Insecta</taxon>
        <taxon>Pterygota</taxon>
        <taxon>Neoptera</taxon>
        <taxon>Endopterygota</taxon>
        <taxon>Coleoptera</taxon>
        <taxon>Polyphaga</taxon>
        <taxon>Cucujiformia</taxon>
        <taxon>Chrysomeloidea</taxon>
        <taxon>Chrysomelidae</taxon>
        <taxon>Galerucinae</taxon>
        <taxon>Alticini</taxon>
        <taxon>Psylliodes</taxon>
    </lineage>
</organism>
<evidence type="ECO:0000256" key="1">
    <source>
        <dbReference type="ARBA" id="ARBA00004173"/>
    </source>
</evidence>
<gene>
    <name evidence="4" type="ORF">PSYICH_LOCUS6437</name>
</gene>
<accession>A0A9P0CN46</accession>
<sequence length="424" mass="49679">MFKLIQKCAFHNKLRGNVKLKNVRTFLSQAYYCQEVWDRRLNSPILQKVNLDEFYYELDQRFQKTRELSAVDVDIFANVITNDKYTDELLDVVHKLRLTADTCNTLNSTSHALVRCLLQFGNMENLLNILDDRLNYGLFLDYYTANLLMDVCWKNKDYTSGARVASQLMLQEEFDHPVSHNLALLHCYNYLLKPEGWPVYPAPEEPEEDVKVRVRFIRNPYDDEHFDLRDPNKIVGKTLAMFTKAKDDSLNKSFNVLGNALFNKLNKVESCIKDCQSKNIVLFKEIIDLVPNESEAKKVVSELKLESSNISDILENKSEHAVNTMSERDVADQCKLFLQWEEERHQALEIQKDRLSKIRRLKEIEDLQQALKEKETKLWFFKNEENIELAIEQKELASPKEEESAVVETDDNYIPPEVHSRQKK</sequence>
<evidence type="ECO:0000256" key="2">
    <source>
        <dbReference type="SAM" id="Coils"/>
    </source>
</evidence>
<feature type="region of interest" description="Disordered" evidence="3">
    <location>
        <begin position="394"/>
        <end position="424"/>
    </location>
</feature>
<proteinExistence type="predicted"/>
<dbReference type="EMBL" id="OV651814">
    <property type="protein sequence ID" value="CAH1106392.1"/>
    <property type="molecule type" value="Genomic_DNA"/>
</dbReference>
<feature type="compositionally biased region" description="Basic and acidic residues" evidence="3">
    <location>
        <begin position="394"/>
        <end position="403"/>
    </location>
</feature>
<protein>
    <recommendedName>
        <fullName evidence="6">28S ribosomal protein S27, mitochondrial</fullName>
    </recommendedName>
</protein>
<evidence type="ECO:0000256" key="3">
    <source>
        <dbReference type="SAM" id="MobiDB-lite"/>
    </source>
</evidence>
<dbReference type="Proteomes" id="UP001153636">
    <property type="component" value="Chromosome 2"/>
</dbReference>
<dbReference type="InterPro" id="IPR019266">
    <property type="entry name" value="Ribosomal_mS27"/>
</dbReference>
<dbReference type="Pfam" id="PF10037">
    <property type="entry name" value="MRP-S27"/>
    <property type="match status" value="1"/>
</dbReference>
<name>A0A9P0CN46_9CUCU</name>
<dbReference type="OrthoDB" id="19830at2759"/>
<dbReference type="GO" id="GO:0005739">
    <property type="term" value="C:mitochondrion"/>
    <property type="evidence" value="ECO:0007669"/>
    <property type="project" value="UniProtKB-SubCell"/>
</dbReference>
<comment type="subcellular location">
    <subcellularLocation>
        <location evidence="1">Mitochondrion</location>
    </subcellularLocation>
</comment>
<dbReference type="InterPro" id="IPR034913">
    <property type="entry name" value="mS27/PTCD2"/>
</dbReference>
<dbReference type="AlphaFoldDB" id="A0A9P0CN46"/>
<evidence type="ECO:0000313" key="4">
    <source>
        <dbReference type="EMBL" id="CAH1106392.1"/>
    </source>
</evidence>
<keyword evidence="2" id="KW-0175">Coiled coil</keyword>
<keyword evidence="5" id="KW-1185">Reference proteome</keyword>
<evidence type="ECO:0008006" key="6">
    <source>
        <dbReference type="Google" id="ProtNLM"/>
    </source>
</evidence>
<dbReference type="PANTHER" id="PTHR21393:SF0">
    <property type="entry name" value="SMALL RIBOSOMAL SUBUNIT PROTEIN MS27"/>
    <property type="match status" value="1"/>
</dbReference>